<dbReference type="InterPro" id="IPR007921">
    <property type="entry name" value="CHAP_dom"/>
</dbReference>
<accession>A0ABV3P6Z7</accession>
<protein>
    <submittedName>
        <fullName evidence="3">CHAP domain-containing protein</fullName>
    </submittedName>
</protein>
<sequence length="279" mass="29259">MRTPFRSALGATVATGLLAAGTLAVSAPAQAAVRDGACNAGEFCLYFNSGQQGSVSDFTGSISDYGATQPSCYEFRGTGTGKGKCVKNNAASAWNRTGKPVTVFFNSGYGGAGQKIAAGAKAKLNATLKNENASHRIGGGTSTGGYPARDDYPYKGQGSGVDPWNFYKGQCTSFVAWAVRSRLGIDFSNSYKGQHWGNAEHWDQAARAAGIPVSGTPRAGDVAVRNGGTYGHVAFVTKVNANGSIEVDEYNYLQRDAYSHRTTTVGSANSQFSTFIHLK</sequence>
<feature type="chain" id="PRO_5046987022" evidence="1">
    <location>
        <begin position="32"/>
        <end position="279"/>
    </location>
</feature>
<dbReference type="Proteomes" id="UP001555826">
    <property type="component" value="Unassembled WGS sequence"/>
</dbReference>
<keyword evidence="4" id="KW-1185">Reference proteome</keyword>
<evidence type="ECO:0000313" key="4">
    <source>
        <dbReference type="Proteomes" id="UP001555826"/>
    </source>
</evidence>
<name>A0ABV3P6Z7_9ACTN</name>
<evidence type="ECO:0000313" key="3">
    <source>
        <dbReference type="EMBL" id="MEW9265408.1"/>
    </source>
</evidence>
<reference evidence="3 4" key="1">
    <citation type="submission" date="2024-07" db="EMBL/GenBank/DDBJ databases">
        <authorList>
            <person name="Thanompreechachai J."/>
            <person name="Duangmal K."/>
        </authorList>
    </citation>
    <scope>NUCLEOTIDE SEQUENCE [LARGE SCALE GENOMIC DNA]</scope>
    <source>
        <strain evidence="3 4">KCTC 19886</strain>
    </source>
</reference>
<dbReference type="RefSeq" id="WP_367638469.1">
    <property type="nucleotide sequence ID" value="NZ_JBFNQN010000007.1"/>
</dbReference>
<dbReference type="SUPFAM" id="SSF54001">
    <property type="entry name" value="Cysteine proteinases"/>
    <property type="match status" value="1"/>
</dbReference>
<gene>
    <name evidence="3" type="ORF">AB1207_11665</name>
</gene>
<organism evidence="3 4">
    <name type="scientific">Kineococcus endophyticus</name>
    <dbReference type="NCBI Taxonomy" id="1181883"/>
    <lineage>
        <taxon>Bacteria</taxon>
        <taxon>Bacillati</taxon>
        <taxon>Actinomycetota</taxon>
        <taxon>Actinomycetes</taxon>
        <taxon>Kineosporiales</taxon>
        <taxon>Kineosporiaceae</taxon>
        <taxon>Kineococcus</taxon>
    </lineage>
</organism>
<evidence type="ECO:0000259" key="2">
    <source>
        <dbReference type="PROSITE" id="PS50911"/>
    </source>
</evidence>
<dbReference type="PROSITE" id="PS50911">
    <property type="entry name" value="CHAP"/>
    <property type="match status" value="1"/>
</dbReference>
<comment type="caution">
    <text evidence="3">The sequence shown here is derived from an EMBL/GenBank/DDBJ whole genome shotgun (WGS) entry which is preliminary data.</text>
</comment>
<dbReference type="Pfam" id="PF05257">
    <property type="entry name" value="CHAP"/>
    <property type="match status" value="1"/>
</dbReference>
<feature type="signal peptide" evidence="1">
    <location>
        <begin position="1"/>
        <end position="31"/>
    </location>
</feature>
<dbReference type="Pfam" id="PF03995">
    <property type="entry name" value="Inhibitor_I36"/>
    <property type="match status" value="1"/>
</dbReference>
<dbReference type="Gene3D" id="3.90.1720.10">
    <property type="entry name" value="endopeptidase domain like (from Nostoc punctiforme)"/>
    <property type="match status" value="1"/>
</dbReference>
<dbReference type="EMBL" id="JBFNQN010000007">
    <property type="protein sequence ID" value="MEW9265408.1"/>
    <property type="molecule type" value="Genomic_DNA"/>
</dbReference>
<proteinExistence type="predicted"/>
<feature type="domain" description="Peptidase C51" evidence="2">
    <location>
        <begin position="146"/>
        <end position="277"/>
    </location>
</feature>
<keyword evidence="1" id="KW-0732">Signal</keyword>
<evidence type="ECO:0000256" key="1">
    <source>
        <dbReference type="SAM" id="SignalP"/>
    </source>
</evidence>
<dbReference type="InterPro" id="IPR038765">
    <property type="entry name" value="Papain-like_cys_pep_sf"/>
</dbReference>